<dbReference type="InterPro" id="IPR045279">
    <property type="entry name" value="ARR-like"/>
</dbReference>
<dbReference type="GO" id="GO:0009736">
    <property type="term" value="P:cytokinin-activated signaling pathway"/>
    <property type="evidence" value="ECO:0007669"/>
    <property type="project" value="InterPro"/>
</dbReference>
<keyword evidence="6" id="KW-0804">Transcription</keyword>
<feature type="compositionally biased region" description="Basic and acidic residues" evidence="9">
    <location>
        <begin position="485"/>
        <end position="495"/>
    </location>
</feature>
<dbReference type="EMBL" id="JACEFO010003230">
    <property type="protein sequence ID" value="KAF8643050.1"/>
    <property type="molecule type" value="Genomic_DNA"/>
</dbReference>
<feature type="region of interest" description="Disordered" evidence="9">
    <location>
        <begin position="230"/>
        <end position="308"/>
    </location>
</feature>
<feature type="compositionally biased region" description="Low complexity" evidence="9">
    <location>
        <begin position="232"/>
        <end position="241"/>
    </location>
</feature>
<organism evidence="11 12">
    <name type="scientific">Digitaria exilis</name>
    <dbReference type="NCBI Taxonomy" id="1010633"/>
    <lineage>
        <taxon>Eukaryota</taxon>
        <taxon>Viridiplantae</taxon>
        <taxon>Streptophyta</taxon>
        <taxon>Embryophyta</taxon>
        <taxon>Tracheophyta</taxon>
        <taxon>Spermatophyta</taxon>
        <taxon>Magnoliopsida</taxon>
        <taxon>Liliopsida</taxon>
        <taxon>Poales</taxon>
        <taxon>Poaceae</taxon>
        <taxon>PACMAD clade</taxon>
        <taxon>Panicoideae</taxon>
        <taxon>Panicodae</taxon>
        <taxon>Paniceae</taxon>
        <taxon>Anthephorinae</taxon>
        <taxon>Digitaria</taxon>
    </lineage>
</organism>
<feature type="region of interest" description="Disordered" evidence="9">
    <location>
        <begin position="344"/>
        <end position="416"/>
    </location>
</feature>
<evidence type="ECO:0000256" key="3">
    <source>
        <dbReference type="ARBA" id="ARBA00023012"/>
    </source>
</evidence>
<evidence type="ECO:0000256" key="9">
    <source>
        <dbReference type="SAM" id="MobiDB-lite"/>
    </source>
</evidence>
<keyword evidence="4" id="KW-0805">Transcription regulation</keyword>
<dbReference type="PROSITE" id="PS50110">
    <property type="entry name" value="RESPONSE_REGULATORY"/>
    <property type="match status" value="1"/>
</dbReference>
<proteinExistence type="inferred from homology"/>
<dbReference type="SUPFAM" id="SSF52172">
    <property type="entry name" value="CheY-like"/>
    <property type="match status" value="1"/>
</dbReference>
<gene>
    <name evidence="11" type="ORF">HU200_067005</name>
</gene>
<name>A0A835DTJ0_9POAL</name>
<feature type="compositionally biased region" description="Low complexity" evidence="9">
    <location>
        <begin position="852"/>
        <end position="861"/>
    </location>
</feature>
<evidence type="ECO:0000313" key="11">
    <source>
        <dbReference type="EMBL" id="KAF8643050.1"/>
    </source>
</evidence>
<dbReference type="Pfam" id="PF00072">
    <property type="entry name" value="Response_reg"/>
    <property type="match status" value="1"/>
</dbReference>
<feature type="region of interest" description="Disordered" evidence="9">
    <location>
        <begin position="622"/>
        <end position="713"/>
    </location>
</feature>
<feature type="region of interest" description="Disordered" evidence="9">
    <location>
        <begin position="26"/>
        <end position="48"/>
    </location>
</feature>
<evidence type="ECO:0000313" key="12">
    <source>
        <dbReference type="Proteomes" id="UP000636709"/>
    </source>
</evidence>
<keyword evidence="3" id="KW-0902">Two-component regulatory system</keyword>
<feature type="compositionally biased region" description="Polar residues" evidence="9">
    <location>
        <begin position="282"/>
        <end position="291"/>
    </location>
</feature>
<evidence type="ECO:0000256" key="4">
    <source>
        <dbReference type="ARBA" id="ARBA00023015"/>
    </source>
</evidence>
<dbReference type="OrthoDB" id="60033at2759"/>
<accession>A0A835DTJ0</accession>
<feature type="compositionally biased region" description="Basic and acidic residues" evidence="9">
    <location>
        <begin position="390"/>
        <end position="401"/>
    </location>
</feature>
<feature type="compositionally biased region" description="Polar residues" evidence="9">
    <location>
        <begin position="497"/>
        <end position="518"/>
    </location>
</feature>
<feature type="region of interest" description="Disordered" evidence="9">
    <location>
        <begin position="473"/>
        <end position="545"/>
    </location>
</feature>
<dbReference type="InterPro" id="IPR001789">
    <property type="entry name" value="Sig_transdc_resp-reg_receiver"/>
</dbReference>
<feature type="compositionally biased region" description="Low complexity" evidence="9">
    <location>
        <begin position="525"/>
        <end position="537"/>
    </location>
</feature>
<dbReference type="AlphaFoldDB" id="A0A835DTJ0"/>
<dbReference type="PANTHER" id="PTHR43874">
    <property type="entry name" value="TWO-COMPONENT RESPONSE REGULATOR"/>
    <property type="match status" value="1"/>
</dbReference>
<keyword evidence="5" id="KW-0090">Biological rhythms</keyword>
<dbReference type="InterPro" id="IPR011006">
    <property type="entry name" value="CheY-like_superfamily"/>
</dbReference>
<evidence type="ECO:0000256" key="2">
    <source>
        <dbReference type="ARBA" id="ARBA00010330"/>
    </source>
</evidence>
<evidence type="ECO:0000256" key="6">
    <source>
        <dbReference type="ARBA" id="ARBA00023163"/>
    </source>
</evidence>
<evidence type="ECO:0000259" key="10">
    <source>
        <dbReference type="PROSITE" id="PS50110"/>
    </source>
</evidence>
<dbReference type="GO" id="GO:0000160">
    <property type="term" value="P:phosphorelay signal transduction system"/>
    <property type="evidence" value="ECO:0007669"/>
    <property type="project" value="UniProtKB-KW"/>
</dbReference>
<comment type="subcellular location">
    <subcellularLocation>
        <location evidence="1">Nucleus</location>
    </subcellularLocation>
</comment>
<dbReference type="GO" id="GO:0005634">
    <property type="term" value="C:nucleus"/>
    <property type="evidence" value="ECO:0007669"/>
    <property type="project" value="UniProtKB-SubCell"/>
</dbReference>
<comment type="caution">
    <text evidence="8">Lacks conserved residue(s) required for the propagation of feature annotation.</text>
</comment>
<feature type="compositionally biased region" description="Polar residues" evidence="9">
    <location>
        <begin position="37"/>
        <end position="46"/>
    </location>
</feature>
<dbReference type="GO" id="GO:0048511">
    <property type="term" value="P:rhythmic process"/>
    <property type="evidence" value="ECO:0007669"/>
    <property type="project" value="UniProtKB-KW"/>
</dbReference>
<comment type="similarity">
    <text evidence="2">Belongs to the ARR-like family.</text>
</comment>
<feature type="compositionally biased region" description="Basic and acidic residues" evidence="9">
    <location>
        <begin position="358"/>
        <end position="383"/>
    </location>
</feature>
<protein>
    <recommendedName>
        <fullName evidence="10">Response regulatory domain-containing protein</fullName>
    </recommendedName>
</protein>
<dbReference type="Proteomes" id="UP000636709">
    <property type="component" value="Unassembled WGS sequence"/>
</dbReference>
<evidence type="ECO:0000256" key="1">
    <source>
        <dbReference type="ARBA" id="ARBA00004123"/>
    </source>
</evidence>
<feature type="compositionally biased region" description="Polar residues" evidence="9">
    <location>
        <begin position="404"/>
        <end position="413"/>
    </location>
</feature>
<dbReference type="Gene3D" id="3.40.50.2300">
    <property type="match status" value="1"/>
</dbReference>
<dbReference type="SMART" id="SM00448">
    <property type="entry name" value="REC"/>
    <property type="match status" value="1"/>
</dbReference>
<evidence type="ECO:0000256" key="7">
    <source>
        <dbReference type="ARBA" id="ARBA00023242"/>
    </source>
</evidence>
<feature type="compositionally biased region" description="Low complexity" evidence="9">
    <location>
        <begin position="650"/>
        <end position="679"/>
    </location>
</feature>
<feature type="region of interest" description="Disordered" evidence="9">
    <location>
        <begin position="852"/>
        <end position="945"/>
    </location>
</feature>
<feature type="compositionally biased region" description="Gly residues" evidence="9">
    <location>
        <begin position="695"/>
        <end position="706"/>
    </location>
</feature>
<comment type="caution">
    <text evidence="11">The sequence shown here is derived from an EMBL/GenBank/DDBJ whole genome shotgun (WGS) entry which is preliminary data.</text>
</comment>
<dbReference type="PANTHER" id="PTHR43874:SF64">
    <property type="entry name" value="TWO-COMPONENT RESPONSE REGULATOR-LIKE PRR37"/>
    <property type="match status" value="1"/>
</dbReference>
<sequence>MGQPPSLVDARLLGNAVAGGYGEDDLRSSDPDGLLSGPNSGGQHSQPPVCWERFLQKKTIKVLLVESDDSTRQVVSALLRHCMYEGSVSDPSICYLKKKQQNKILLFDISKALSNISIIDIKKGRVTWLEEDEVIPAENGQQAWTYLEDMQNNIDLVLAEVFMPCVSGISLLSRIMSHNICKNIPVIMMSSNDAMGTVFKCLSKGAVDFLVKPIRKNELKNLWQHVWRRSHSSSGSGSESGIQTQKCAKLKSGDESDNNSGSNDDDVDDDASMGLNARDGSDNGSGTQDLNDLTGLGGNQRMAQSSWTKRAVEIDSPQAMSPDLADPPDSTCAQVIHPKSEICSNRWLPGTNNRNSKKQKDTNDNFNGKDLEIRAPRNLEMDHQSSPNERPIKPADGRCEYPPENNSKASSMENLEEPTVRAADLIGSMAKNMDAQQAARTADAPNCSSKVPEGKDINRDSVLPLLELSLKRSRSSGDGANTIQDEQRSVLRRSDPSAFTSSEAMKTDSTYNMKSNSDAAPIKQGSNGSSNNNDMGSTTKNVVTKPATNKERVMSPSAIKANAHTSAFHPVQNWTVPANAAGKAKADEIANNTTKNGHPGEVQSNLMQHPRPILYVHYDVSRENGGSGAPQCGSSNVFDPPLEGQAANYGVNGSNSGSNNGTNGQNGSIAGASTAAANAERTNTDVANGAIDKSGPGGGNGSGSGSGNDTYVKRLDPAMTPRQAQLIKYREKKKDRNFGKKDRFLSDGCLPFSGAVPEQKEVGRPAATGQRTVCEASCARSGRTGRSWRQMTPPSHYCTGWLAYGGPAAGASDSSSDGNSLCGADRGINNFGAMLSDAEALSVSSRGTARSLSELSSSSKASPRKLDHRVTSRLSGKLSVRVSPVVESSRGVRGGIRAELPWPRRPCGGSRAGLHAELAWPPRPLETPAPMETSTLGSPGGARDA</sequence>
<keyword evidence="7" id="KW-0539">Nucleus</keyword>
<reference evidence="11" key="1">
    <citation type="submission" date="2020-07" db="EMBL/GenBank/DDBJ databases">
        <title>Genome sequence and genetic diversity analysis of an under-domesticated orphan crop, white fonio (Digitaria exilis).</title>
        <authorList>
            <person name="Bennetzen J.L."/>
            <person name="Chen S."/>
            <person name="Ma X."/>
            <person name="Wang X."/>
            <person name="Yssel A.E.J."/>
            <person name="Chaluvadi S.R."/>
            <person name="Johnson M."/>
            <person name="Gangashetty P."/>
            <person name="Hamidou F."/>
            <person name="Sanogo M.D."/>
            <person name="Zwaenepoel A."/>
            <person name="Wallace J."/>
            <person name="Van De Peer Y."/>
            <person name="Van Deynze A."/>
        </authorList>
    </citation>
    <scope>NUCLEOTIDE SEQUENCE</scope>
    <source>
        <tissue evidence="11">Leaves</tissue>
    </source>
</reference>
<evidence type="ECO:0000256" key="8">
    <source>
        <dbReference type="PROSITE-ProRule" id="PRU00169"/>
    </source>
</evidence>
<feature type="compositionally biased region" description="Low complexity" evidence="9">
    <location>
        <begin position="879"/>
        <end position="897"/>
    </location>
</feature>
<feature type="region of interest" description="Disordered" evidence="9">
    <location>
        <begin position="433"/>
        <end position="458"/>
    </location>
</feature>
<feature type="domain" description="Response regulatory" evidence="10">
    <location>
        <begin position="103"/>
        <end position="227"/>
    </location>
</feature>
<evidence type="ECO:0000256" key="5">
    <source>
        <dbReference type="ARBA" id="ARBA00023108"/>
    </source>
</evidence>
<dbReference type="FunFam" id="3.40.50.2300:FF:000214">
    <property type="entry name" value="Two-component response regulator-like PRR37"/>
    <property type="match status" value="1"/>
</dbReference>
<keyword evidence="12" id="KW-1185">Reference proteome</keyword>